<keyword evidence="2" id="KW-1185">Reference proteome</keyword>
<proteinExistence type="predicted"/>
<reference evidence="1" key="1">
    <citation type="submission" date="2022-05" db="EMBL/GenBank/DDBJ databases">
        <title>Chromosome-level genome of Chaenocephalus aceratus.</title>
        <authorList>
            <person name="Park H."/>
        </authorList>
    </citation>
    <scope>NUCLEOTIDE SEQUENCE</scope>
    <source>
        <strain evidence="1">KU_202001</strain>
    </source>
</reference>
<organism evidence="1 2">
    <name type="scientific">Chaenocephalus aceratus</name>
    <name type="common">Blackfin icefish</name>
    <name type="synonym">Chaenichthys aceratus</name>
    <dbReference type="NCBI Taxonomy" id="36190"/>
    <lineage>
        <taxon>Eukaryota</taxon>
        <taxon>Metazoa</taxon>
        <taxon>Chordata</taxon>
        <taxon>Craniata</taxon>
        <taxon>Vertebrata</taxon>
        <taxon>Euteleostomi</taxon>
        <taxon>Actinopterygii</taxon>
        <taxon>Neopterygii</taxon>
        <taxon>Teleostei</taxon>
        <taxon>Neoteleostei</taxon>
        <taxon>Acanthomorphata</taxon>
        <taxon>Eupercaria</taxon>
        <taxon>Perciformes</taxon>
        <taxon>Notothenioidei</taxon>
        <taxon>Channichthyidae</taxon>
        <taxon>Chaenocephalus</taxon>
    </lineage>
</organism>
<evidence type="ECO:0000313" key="2">
    <source>
        <dbReference type="Proteomes" id="UP001057452"/>
    </source>
</evidence>
<sequence>MTSKSSLRRVACDLYGLVGSPVVYYNTGDVPYVTVQRCKAPTQSQMRPGSPLQGEEPWRFRRSSLRFLALQHQSANTPPNDVTLLD</sequence>
<dbReference type="Proteomes" id="UP001057452">
    <property type="component" value="Chromosome 10"/>
</dbReference>
<protein>
    <submittedName>
        <fullName evidence="1">Uncharacterized protein</fullName>
    </submittedName>
</protein>
<accession>A0ACB9WYK6</accession>
<evidence type="ECO:0000313" key="1">
    <source>
        <dbReference type="EMBL" id="KAI4819156.1"/>
    </source>
</evidence>
<gene>
    <name evidence="1" type="ORF">KUCAC02_004427</name>
</gene>
<name>A0ACB9WYK6_CHAAC</name>
<dbReference type="EMBL" id="CM043794">
    <property type="protein sequence ID" value="KAI4819156.1"/>
    <property type="molecule type" value="Genomic_DNA"/>
</dbReference>
<comment type="caution">
    <text evidence="1">The sequence shown here is derived from an EMBL/GenBank/DDBJ whole genome shotgun (WGS) entry which is preliminary data.</text>
</comment>